<comment type="caution">
    <text evidence="2">The sequence shown here is derived from an EMBL/GenBank/DDBJ whole genome shotgun (WGS) entry which is preliminary data.</text>
</comment>
<evidence type="ECO:0000313" key="3">
    <source>
        <dbReference type="Proteomes" id="UP001165366"/>
    </source>
</evidence>
<dbReference type="CDD" id="cd00077">
    <property type="entry name" value="HDc"/>
    <property type="match status" value="1"/>
</dbReference>
<dbReference type="SUPFAM" id="SSF109604">
    <property type="entry name" value="HD-domain/PDEase-like"/>
    <property type="match status" value="1"/>
</dbReference>
<dbReference type="EMBL" id="JAKLWS010000025">
    <property type="protein sequence ID" value="MCG2590071.1"/>
    <property type="molecule type" value="Genomic_DNA"/>
</dbReference>
<dbReference type="InterPro" id="IPR006674">
    <property type="entry name" value="HD_domain"/>
</dbReference>
<dbReference type="InterPro" id="IPR003607">
    <property type="entry name" value="HD/PDEase_dom"/>
</dbReference>
<reference evidence="2" key="2">
    <citation type="submission" date="2024-05" db="EMBL/GenBank/DDBJ databases">
        <title>Rhodohalobacter halophilus gen. nov., sp. nov., a moderately halophilic member of the family Balneolaceae.</title>
        <authorList>
            <person name="Xia J."/>
        </authorList>
    </citation>
    <scope>NUCLEOTIDE SEQUENCE</scope>
    <source>
        <strain evidence="2">WB101</strain>
    </source>
</reference>
<dbReference type="PANTHER" id="PTHR38659:SF1">
    <property type="entry name" value="METAL DEPENDENT PHOSPHOHYDROLASE"/>
    <property type="match status" value="1"/>
</dbReference>
<protein>
    <submittedName>
        <fullName evidence="2">HD domain-containing protein</fullName>
    </submittedName>
</protein>
<proteinExistence type="predicted"/>
<sequence length="183" mass="20989">MDITRKQSEDLLKKYIDSDNLILHSHMVADAMEGYADELGLPDQEKEKWWTAGLLHDLDWEKYPDEHPNKALNDILPPLGYPEDVLSAIEAHAPGRTGKDPETTIERYLFACDELSGFMNAVALMRPNRFSDMKVKSVTKKLKDKRFAANVSREDIRKAAELIEKQLSDHILFLIGIFRAKTY</sequence>
<gene>
    <name evidence="2" type="ORF">L6773_15950</name>
</gene>
<evidence type="ECO:0000313" key="2">
    <source>
        <dbReference type="EMBL" id="MCG2590071.1"/>
    </source>
</evidence>
<dbReference type="Gene3D" id="1.10.3210.10">
    <property type="entry name" value="Hypothetical protein af1432"/>
    <property type="match status" value="1"/>
</dbReference>
<dbReference type="PANTHER" id="PTHR38659">
    <property type="entry name" value="METAL-DEPENDENT PHOSPHOHYDROLASE"/>
    <property type="match status" value="1"/>
</dbReference>
<dbReference type="Proteomes" id="UP001165366">
    <property type="component" value="Unassembled WGS sequence"/>
</dbReference>
<dbReference type="RefSeq" id="WP_237855428.1">
    <property type="nucleotide sequence ID" value="NZ_JAKLWS010000025.1"/>
</dbReference>
<organism evidence="2 3">
    <name type="scientific">Rhodohalobacter sulfatireducens</name>
    <dbReference type="NCBI Taxonomy" id="2911366"/>
    <lineage>
        <taxon>Bacteria</taxon>
        <taxon>Pseudomonadati</taxon>
        <taxon>Balneolota</taxon>
        <taxon>Balneolia</taxon>
        <taxon>Balneolales</taxon>
        <taxon>Balneolaceae</taxon>
        <taxon>Rhodohalobacter</taxon>
    </lineage>
</organism>
<accession>A0ABS9KGV0</accession>
<feature type="domain" description="HD" evidence="1">
    <location>
        <begin position="24"/>
        <end position="116"/>
    </location>
</feature>
<keyword evidence="3" id="KW-1185">Reference proteome</keyword>
<dbReference type="Pfam" id="PF01966">
    <property type="entry name" value="HD"/>
    <property type="match status" value="1"/>
</dbReference>
<name>A0ABS9KGV0_9BACT</name>
<evidence type="ECO:0000259" key="1">
    <source>
        <dbReference type="Pfam" id="PF01966"/>
    </source>
</evidence>
<reference evidence="2" key="1">
    <citation type="submission" date="2022-01" db="EMBL/GenBank/DDBJ databases">
        <authorList>
            <person name="Wang Y."/>
        </authorList>
    </citation>
    <scope>NUCLEOTIDE SEQUENCE</scope>
    <source>
        <strain evidence="2">WB101</strain>
    </source>
</reference>